<protein>
    <submittedName>
        <fullName evidence="2">Uncharacterized protein</fullName>
    </submittedName>
</protein>
<accession>A0AAV2HTH3</accession>
<comment type="caution">
    <text evidence="2">The sequence shown here is derived from an EMBL/GenBank/DDBJ whole genome shotgun (WGS) entry which is preliminary data.</text>
</comment>
<feature type="coiled-coil region" evidence="1">
    <location>
        <begin position="172"/>
        <end position="269"/>
    </location>
</feature>
<evidence type="ECO:0000313" key="3">
    <source>
        <dbReference type="Proteomes" id="UP001497497"/>
    </source>
</evidence>
<proteinExistence type="predicted"/>
<keyword evidence="3" id="KW-1185">Reference proteome</keyword>
<reference evidence="2 3" key="1">
    <citation type="submission" date="2024-04" db="EMBL/GenBank/DDBJ databases">
        <authorList>
            <consortium name="Genoscope - CEA"/>
            <person name="William W."/>
        </authorList>
    </citation>
    <scope>NUCLEOTIDE SEQUENCE [LARGE SCALE GENOMIC DNA]</scope>
</reference>
<dbReference type="Gene3D" id="1.20.5.170">
    <property type="match status" value="1"/>
</dbReference>
<dbReference type="EMBL" id="CAXITT010000246">
    <property type="protein sequence ID" value="CAL1537014.1"/>
    <property type="molecule type" value="Genomic_DNA"/>
</dbReference>
<evidence type="ECO:0000313" key="2">
    <source>
        <dbReference type="EMBL" id="CAL1537014.1"/>
    </source>
</evidence>
<gene>
    <name evidence="2" type="ORF">GSLYS_00010927001</name>
</gene>
<dbReference type="Proteomes" id="UP001497497">
    <property type="component" value="Unassembled WGS sequence"/>
</dbReference>
<organism evidence="2 3">
    <name type="scientific">Lymnaea stagnalis</name>
    <name type="common">Great pond snail</name>
    <name type="synonym">Helix stagnalis</name>
    <dbReference type="NCBI Taxonomy" id="6523"/>
    <lineage>
        <taxon>Eukaryota</taxon>
        <taxon>Metazoa</taxon>
        <taxon>Spiralia</taxon>
        <taxon>Lophotrochozoa</taxon>
        <taxon>Mollusca</taxon>
        <taxon>Gastropoda</taxon>
        <taxon>Heterobranchia</taxon>
        <taxon>Euthyneura</taxon>
        <taxon>Panpulmonata</taxon>
        <taxon>Hygrophila</taxon>
        <taxon>Lymnaeoidea</taxon>
        <taxon>Lymnaeidae</taxon>
        <taxon>Lymnaea</taxon>
    </lineage>
</organism>
<name>A0AAV2HTH3_LYMST</name>
<dbReference type="AlphaFoldDB" id="A0AAV2HTH3"/>
<evidence type="ECO:0000256" key="1">
    <source>
        <dbReference type="SAM" id="Coils"/>
    </source>
</evidence>
<sequence length="331" mass="38415">MSSPNKQNEMCHKILTQQVGALQEVTEHYNKTLLEFLVKVQSEVLSLDVEDIDFQRRFEHMYTLVQQVIVYILSKTNEFKGALKNGTENQLLFRPASNSKAHLGFVLEDNDQETETMTSDQIRKDIESLEKIVFRMQKRSKEFEEKQTALGKTFQDLRCHQEDINEQIYLFRNEKQEKGKELQKGLNDFEDKLDQNQVKIETLEQEIKTVADSVKGLTSQFFSRNSFEKDAMKSMEDLSNKIERSEDTFDAIAEKVKKLEDSLKSLSCKFSDQLENPCTLSVEKYDTLDKKYGLLCQLVFKSLSSVEELKDTFNTNLVMKDSSTSKRDGIE</sequence>
<keyword evidence="1" id="KW-0175">Coiled coil</keyword>